<protein>
    <recommendedName>
        <fullName evidence="4">DUF4153 domain-containing protein</fullName>
    </recommendedName>
</protein>
<feature type="transmembrane region" description="Helical" evidence="1">
    <location>
        <begin position="296"/>
        <end position="316"/>
    </location>
</feature>
<dbReference type="InterPro" id="IPR025291">
    <property type="entry name" value="DUF4153"/>
</dbReference>
<feature type="transmembrane region" description="Helical" evidence="1">
    <location>
        <begin position="322"/>
        <end position="340"/>
    </location>
</feature>
<dbReference type="Proteomes" id="UP000321606">
    <property type="component" value="Chromosome"/>
</dbReference>
<feature type="transmembrane region" description="Helical" evidence="1">
    <location>
        <begin position="224"/>
        <end position="244"/>
    </location>
</feature>
<evidence type="ECO:0000313" key="2">
    <source>
        <dbReference type="EMBL" id="BBM36471.1"/>
    </source>
</evidence>
<evidence type="ECO:0000313" key="3">
    <source>
        <dbReference type="Proteomes" id="UP000321606"/>
    </source>
</evidence>
<feature type="transmembrane region" description="Helical" evidence="1">
    <location>
        <begin position="148"/>
        <end position="178"/>
    </location>
</feature>
<dbReference type="KEGG" id="lgo:JCM16774_1403"/>
<evidence type="ECO:0008006" key="4">
    <source>
        <dbReference type="Google" id="ProtNLM"/>
    </source>
</evidence>
<name>A0A510JDC7_9FUSO</name>
<proteinExistence type="predicted"/>
<accession>A0A510JDC7</accession>
<organism evidence="2 3">
    <name type="scientific">Pseudoleptotrichia goodfellowii</name>
    <dbReference type="NCBI Taxonomy" id="157692"/>
    <lineage>
        <taxon>Bacteria</taxon>
        <taxon>Fusobacteriati</taxon>
        <taxon>Fusobacteriota</taxon>
        <taxon>Fusobacteriia</taxon>
        <taxon>Fusobacteriales</taxon>
        <taxon>Leptotrichiaceae</taxon>
        <taxon>Pseudoleptotrichia</taxon>
    </lineage>
</organism>
<feature type="transmembrane region" description="Helical" evidence="1">
    <location>
        <begin position="21"/>
        <end position="40"/>
    </location>
</feature>
<dbReference type="Pfam" id="PF13687">
    <property type="entry name" value="DUF4153"/>
    <property type="match status" value="1"/>
</dbReference>
<feature type="transmembrane region" description="Helical" evidence="1">
    <location>
        <begin position="347"/>
        <end position="364"/>
    </location>
</feature>
<reference evidence="2 3" key="1">
    <citation type="submission" date="2019-07" db="EMBL/GenBank/DDBJ databases">
        <title>Complete Genome Sequence of Leptotrichia goodfellowii Strain JCM 16774.</title>
        <authorList>
            <person name="Watanabe S."/>
            <person name="Cui L."/>
        </authorList>
    </citation>
    <scope>NUCLEOTIDE SEQUENCE [LARGE SCALE GENOMIC DNA]</scope>
    <source>
        <strain evidence="2 3">JCM16774</strain>
    </source>
</reference>
<feature type="transmembrane region" description="Helical" evidence="1">
    <location>
        <begin position="115"/>
        <end position="136"/>
    </location>
</feature>
<dbReference type="RefSeq" id="WP_026737762.1">
    <property type="nucleotide sequence ID" value="NZ_AP019822.1"/>
</dbReference>
<gene>
    <name evidence="2" type="ORF">JCM16774_1403</name>
</gene>
<feature type="transmembrane region" description="Helical" evidence="1">
    <location>
        <begin position="184"/>
        <end position="203"/>
    </location>
</feature>
<keyword evidence="1" id="KW-1133">Transmembrane helix</keyword>
<keyword evidence="1" id="KW-0812">Transmembrane</keyword>
<feature type="transmembrane region" description="Helical" evidence="1">
    <location>
        <begin position="52"/>
        <end position="72"/>
    </location>
</feature>
<keyword evidence="1" id="KW-0472">Membrane</keyword>
<evidence type="ECO:0000256" key="1">
    <source>
        <dbReference type="SAM" id="Phobius"/>
    </source>
</evidence>
<feature type="transmembrane region" description="Helical" evidence="1">
    <location>
        <begin position="256"/>
        <end position="276"/>
    </location>
</feature>
<dbReference type="AlphaFoldDB" id="A0A510JDC7"/>
<dbReference type="EMBL" id="AP019822">
    <property type="protein sequence ID" value="BBM36471.1"/>
    <property type="molecule type" value="Genomic_DNA"/>
</dbReference>
<dbReference type="STRING" id="714315.GCA_000516535_01410"/>
<feature type="transmembrane region" description="Helical" evidence="1">
    <location>
        <begin position="84"/>
        <end position="103"/>
    </location>
</feature>
<sequence>MTLKERIKKFLPNMKKGIERFPITILFSVVIFGILVYMIHQEGDIASSLEERLNKILTLLGIGLPMTATLELIREKYFPDKNKLFSRVVEGTVTLIFLYIIKLQYLGHAFIESDFIRLFFIGVIFTILFFFIPVIGRKKDAEKYIETVVVNIFVTKVFSVVLYLGLIAIIGAVDVLLINIDNKVYLYTYMFSVFIFAMTFFLSRLKEVNENLEEYQTNIVFKTLLKFIIIPLILGYTLVLYLYLGRILIQMKMPKGIVSHLVLWYTTFSLFVMIMITPMAETDKIVSEFKKNFPKISIPLILLSFVAIFQRIGQYGITESRYYIVAVAVWLLFCMIFYIFRTKVTVIMISAIAVIFVTFYVPFIDAESVSLRSQNNRLEKILIKNSILKDGKLVKKTDLDEKTKAEIADIVSYINNVDKKESLKVFGKESYKTVDEFKNIIGMDDTWYNSYLLVEDHETRISYKLQNSEYMITKTYGYEYLISSNFYDGDNYESEKYKIEHKNRSIKLSDKNNKELLKIDVDKIFDEIMTKKEAEVKNNKEYYVTASLPENIMDYTGENENIKYKLLIRNFLVIKTKDGKLKFEDYDIDFYFSGK</sequence>